<evidence type="ECO:0000313" key="4">
    <source>
        <dbReference type="Proteomes" id="UP000664169"/>
    </source>
</evidence>
<evidence type="ECO:0008006" key="5">
    <source>
        <dbReference type="Google" id="ProtNLM"/>
    </source>
</evidence>
<feature type="compositionally biased region" description="Polar residues" evidence="1">
    <location>
        <begin position="503"/>
        <end position="536"/>
    </location>
</feature>
<feature type="transmembrane region" description="Helical" evidence="2">
    <location>
        <begin position="737"/>
        <end position="761"/>
    </location>
</feature>
<keyword evidence="4" id="KW-1185">Reference proteome</keyword>
<keyword evidence="2" id="KW-0472">Membrane</keyword>
<dbReference type="EMBL" id="CAJPDQ010000016">
    <property type="protein sequence ID" value="CAF9920744.1"/>
    <property type="molecule type" value="Genomic_DNA"/>
</dbReference>
<comment type="caution">
    <text evidence="3">The sequence shown here is derived from an EMBL/GenBank/DDBJ whole genome shotgun (WGS) entry which is preliminary data.</text>
</comment>
<dbReference type="Proteomes" id="UP000664169">
    <property type="component" value="Unassembled WGS sequence"/>
</dbReference>
<feature type="compositionally biased region" description="Polar residues" evidence="1">
    <location>
        <begin position="629"/>
        <end position="641"/>
    </location>
</feature>
<proteinExistence type="predicted"/>
<name>A0A8H3FBW1_9LECA</name>
<feature type="compositionally biased region" description="Polar residues" evidence="1">
    <location>
        <begin position="13"/>
        <end position="23"/>
    </location>
</feature>
<evidence type="ECO:0000256" key="2">
    <source>
        <dbReference type="SAM" id="Phobius"/>
    </source>
</evidence>
<dbReference type="OrthoDB" id="10259622at2759"/>
<gene>
    <name evidence="3" type="ORF">GOMPHAMPRED_002125</name>
</gene>
<keyword evidence="2" id="KW-0812">Transmembrane</keyword>
<accession>A0A8H3FBW1</accession>
<feature type="region of interest" description="Disordered" evidence="1">
    <location>
        <begin position="616"/>
        <end position="643"/>
    </location>
</feature>
<organism evidence="3 4">
    <name type="scientific">Gomphillus americanus</name>
    <dbReference type="NCBI Taxonomy" id="1940652"/>
    <lineage>
        <taxon>Eukaryota</taxon>
        <taxon>Fungi</taxon>
        <taxon>Dikarya</taxon>
        <taxon>Ascomycota</taxon>
        <taxon>Pezizomycotina</taxon>
        <taxon>Lecanoromycetes</taxon>
        <taxon>OSLEUM clade</taxon>
        <taxon>Ostropomycetidae</taxon>
        <taxon>Ostropales</taxon>
        <taxon>Graphidaceae</taxon>
        <taxon>Gomphilloideae</taxon>
        <taxon>Gomphillus</taxon>
    </lineage>
</organism>
<keyword evidence="2" id="KW-1133">Transmembrane helix</keyword>
<reference evidence="3" key="1">
    <citation type="submission" date="2021-03" db="EMBL/GenBank/DDBJ databases">
        <authorList>
            <person name="Tagirdzhanova G."/>
        </authorList>
    </citation>
    <scope>NUCLEOTIDE SEQUENCE</scope>
</reference>
<feature type="compositionally biased region" description="Basic and acidic residues" evidence="1">
    <location>
        <begin position="1"/>
        <end position="10"/>
    </location>
</feature>
<evidence type="ECO:0000313" key="3">
    <source>
        <dbReference type="EMBL" id="CAF9920744.1"/>
    </source>
</evidence>
<evidence type="ECO:0000256" key="1">
    <source>
        <dbReference type="SAM" id="MobiDB-lite"/>
    </source>
</evidence>
<feature type="region of interest" description="Disordered" evidence="1">
    <location>
        <begin position="66"/>
        <end position="101"/>
    </location>
</feature>
<feature type="compositionally biased region" description="Polar residues" evidence="1">
    <location>
        <begin position="487"/>
        <end position="496"/>
    </location>
</feature>
<protein>
    <recommendedName>
        <fullName evidence="5">Glycoprotease family protein</fullName>
    </recommendedName>
</protein>
<dbReference type="AlphaFoldDB" id="A0A8H3FBW1"/>
<feature type="region of interest" description="Disordered" evidence="1">
    <location>
        <begin position="1"/>
        <end position="23"/>
    </location>
</feature>
<sequence>MSTTQDERARRASPNSSTKAFATSTDILVKRQVNRITEMHNLQQDQQSISQTARLNLPSLNVITNFSRHKQAPLHRQGPSIQERRQKRDPSPVGMHPISALSPSDRTLVIGISPQISSIHHIQHDGPRSVAPEIVIIPIKSPTNRPWKQKDWRPRSSIYSQMTRLSRALSVGQIPPVPPLPLQGQYPIKARPMSAVSWHTDFSEDDEKEIIRRSFSNENQLGNTRELNNRASHRRSEGWWNTMLSPIFGRSNTVSKKTGHALSAEEPRTPWTQQLPQHELTINNGQTTNFGNIWEGLDQIDTQRQTVAFFNHSPFGSKKSASIVREAPITPEVVQERGFGLASEYYEASWHDAYSPTQFFICQGHDCSQKVAYKHGKTIGGPDAGTPLPELTEKNLASIQYAINNNSGDLEQSKINTRDITARDRPATPVHTRNVSGETIIENEPDAKSQVDINEVRPVLSSTASSPMRRIRNTPNSGKRPIAKAVDSSTKTSTGVSLDGRTTENLSRFQNSRQRQYTPQPVSVSVRSGQPLSQSPLKAPSSRKAATPAHTITANSALEDPFHDIYRCDSPETFTQEWRKEVVQQKTAPKAPSTIATPPSIVGAKELATRHDVLNIEVPRKAPPPPRNGSLQNPSYTQPHGSKSALGILVDKNAGTERGQNESEPVQASVPDPEKVFNRQENQFMRSNTGLVVSTQKPEQSSKALENEKDEKKRGGFLVCCLSGRNKNTENRTKKRWYFLIGGALLALVILIVVLILTFTLHRSDAPVQTTWLNITGFPPIPTGIATVAQPEAAIEESQCVAPNTLWSCAVPKEQQASIAPNLPEQPNFRLEIRFQNGSAALSSNTSLTTRSLSNTARASAYIRDQVLQARDSFTTSLFTSSPAPPSQEDQIFLGNTTDNNTAPFQGEATPFYISFLPITTTQSTQALSRRDNSDPFPNVTAGVPPPSINPDGTATSANLLPFPSAQPLMLYNRGRNDEHYGFYTYFDRSIFLKSTDLLNSTGPDIPDNANGGTSESAADVRCTWAQTRFLVQIWTNAGNALQLLSANNSVAKNSSSSATEFNQPGSFPYPVSITLDRHGGDLKEKMIYCYGMDETEHIISSAKQVHLEKRDFGGQGLINPGNRLFGPPVNASIADGGPGGIDGGFGGCRCQWRNWIEA</sequence>
<feature type="region of interest" description="Disordered" evidence="1">
    <location>
        <begin position="460"/>
        <end position="547"/>
    </location>
</feature>